<evidence type="ECO:0000256" key="2">
    <source>
        <dbReference type="ARBA" id="ARBA00023163"/>
    </source>
</evidence>
<keyword evidence="1" id="KW-0805">Transcription regulation</keyword>
<organism evidence="4 5">
    <name type="scientific">Enterovibrio norvegicus FF-454</name>
    <dbReference type="NCBI Taxonomy" id="1185651"/>
    <lineage>
        <taxon>Bacteria</taxon>
        <taxon>Pseudomonadati</taxon>
        <taxon>Pseudomonadota</taxon>
        <taxon>Gammaproteobacteria</taxon>
        <taxon>Vibrionales</taxon>
        <taxon>Vibrionaceae</taxon>
        <taxon>Enterovibrio</taxon>
    </lineage>
</organism>
<dbReference type="Gene3D" id="1.10.357.10">
    <property type="entry name" value="Tetracycline Repressor, domain 2"/>
    <property type="match status" value="1"/>
</dbReference>
<dbReference type="SUPFAM" id="SSF48498">
    <property type="entry name" value="Tetracyclin repressor-like, C-terminal domain"/>
    <property type="match status" value="1"/>
</dbReference>
<keyword evidence="2" id="KW-0804">Transcription</keyword>
<sequence length="199" mass="22516">MARRNDHSREELVEMTLNCVEDFLKSEPYQSLSLRKIAAMIGYVPSTLVNVFGSYNILLLHVVTRTLDDLQYQAKNRLADTDTPNAALFALAHLYLDFAAANPYRWRLVFEHTMQGDKMPEWHSDRIQNMTGMLETLLRQLSPNKSDDDIVQASRVLWSGVHGITLLSVDDKLFTDAPVDGGKLIDNLLTGYLSSWVAS</sequence>
<comment type="caution">
    <text evidence="4">The sequence shown here is derived from an EMBL/GenBank/DDBJ whole genome shotgun (WGS) entry which is preliminary data.</text>
</comment>
<dbReference type="InterPro" id="IPR025996">
    <property type="entry name" value="MT1864/Rv1816-like_C"/>
</dbReference>
<dbReference type="Pfam" id="PF13305">
    <property type="entry name" value="TetR_C_33"/>
    <property type="match status" value="1"/>
</dbReference>
<keyword evidence="5" id="KW-1185">Reference proteome</keyword>
<gene>
    <name evidence="4" type="ORF">A1OK_02060</name>
</gene>
<dbReference type="InterPro" id="IPR036271">
    <property type="entry name" value="Tet_transcr_reg_TetR-rel_C_sf"/>
</dbReference>
<feature type="domain" description="HTH-type transcriptional regulator MT1864/Rv1816-like C-terminal" evidence="3">
    <location>
        <begin position="88"/>
        <end position="189"/>
    </location>
</feature>
<name>A0A1E5C0Z4_9GAMM</name>
<proteinExistence type="predicted"/>
<dbReference type="RefSeq" id="WP_016961026.1">
    <property type="nucleotide sequence ID" value="NZ_AJWN02000090.1"/>
</dbReference>
<dbReference type="EMBL" id="AJWN02000090">
    <property type="protein sequence ID" value="OEE58812.1"/>
    <property type="molecule type" value="Genomic_DNA"/>
</dbReference>
<accession>A0A1E5C0Z4</accession>
<dbReference type="AlphaFoldDB" id="A0A1E5C0Z4"/>
<evidence type="ECO:0000313" key="5">
    <source>
        <dbReference type="Proteomes" id="UP000095039"/>
    </source>
</evidence>
<protein>
    <submittedName>
        <fullName evidence="4">TetR family transcriptional regulator</fullName>
    </submittedName>
</protein>
<dbReference type="Proteomes" id="UP000095039">
    <property type="component" value="Unassembled WGS sequence"/>
</dbReference>
<evidence type="ECO:0000313" key="4">
    <source>
        <dbReference type="EMBL" id="OEE58812.1"/>
    </source>
</evidence>
<evidence type="ECO:0000256" key="1">
    <source>
        <dbReference type="ARBA" id="ARBA00023015"/>
    </source>
</evidence>
<evidence type="ECO:0000259" key="3">
    <source>
        <dbReference type="Pfam" id="PF13305"/>
    </source>
</evidence>
<dbReference type="SUPFAM" id="SSF46689">
    <property type="entry name" value="Homeodomain-like"/>
    <property type="match status" value="1"/>
</dbReference>
<reference evidence="4 5" key="1">
    <citation type="journal article" date="2012" name="Science">
        <title>Ecological populations of bacteria act as socially cohesive units of antibiotic production and resistance.</title>
        <authorList>
            <person name="Cordero O.X."/>
            <person name="Wildschutte H."/>
            <person name="Kirkup B."/>
            <person name="Proehl S."/>
            <person name="Ngo L."/>
            <person name="Hussain F."/>
            <person name="Le Roux F."/>
            <person name="Mincer T."/>
            <person name="Polz M.F."/>
        </authorList>
    </citation>
    <scope>NUCLEOTIDE SEQUENCE [LARGE SCALE GENOMIC DNA]</scope>
    <source>
        <strain evidence="4 5">FF-454</strain>
    </source>
</reference>
<dbReference type="InterPro" id="IPR009057">
    <property type="entry name" value="Homeodomain-like_sf"/>
</dbReference>